<gene>
    <name evidence="1" type="primary">Kcnd2</name>
    <name evidence="1" type="ORF">SNEC2469_LOCUS17170</name>
</gene>
<protein>
    <submittedName>
        <fullName evidence="1">Kcnd2 protein</fullName>
    </submittedName>
</protein>
<evidence type="ECO:0000313" key="1">
    <source>
        <dbReference type="EMBL" id="CAE7598597.1"/>
    </source>
</evidence>
<reference evidence="1" key="1">
    <citation type="submission" date="2021-02" db="EMBL/GenBank/DDBJ databases">
        <authorList>
            <person name="Dougan E. K."/>
            <person name="Rhodes N."/>
            <person name="Thang M."/>
            <person name="Chan C."/>
        </authorList>
    </citation>
    <scope>NUCLEOTIDE SEQUENCE</scope>
</reference>
<accession>A0A812V0R2</accession>
<sequence>MRNRNQKVLNPEPRILWSDADTPEGLVPVQIRPADCDDFGYLKHAAGFSLLEQAVVQWSSADARYLTWPVKDYWFHVSLSGRDSSRSLWAEVTRSGDLLSLSSCEFRVSFYSTFRSNSTETPVARGSIRYGQENSEKVLESPGHSQFGQGLNSLKLDVQPHRQTSAPAYLQACNCPSHKSFLHSSEKRWS</sequence>
<dbReference type="AlphaFoldDB" id="A0A812V0R2"/>
<evidence type="ECO:0000313" key="2">
    <source>
        <dbReference type="Proteomes" id="UP000601435"/>
    </source>
</evidence>
<organism evidence="1 2">
    <name type="scientific">Symbiodinium necroappetens</name>
    <dbReference type="NCBI Taxonomy" id="1628268"/>
    <lineage>
        <taxon>Eukaryota</taxon>
        <taxon>Sar</taxon>
        <taxon>Alveolata</taxon>
        <taxon>Dinophyceae</taxon>
        <taxon>Suessiales</taxon>
        <taxon>Symbiodiniaceae</taxon>
        <taxon>Symbiodinium</taxon>
    </lineage>
</organism>
<keyword evidence="2" id="KW-1185">Reference proteome</keyword>
<dbReference type="EMBL" id="CAJNJA010028287">
    <property type="protein sequence ID" value="CAE7598597.1"/>
    <property type="molecule type" value="Genomic_DNA"/>
</dbReference>
<comment type="caution">
    <text evidence="1">The sequence shown here is derived from an EMBL/GenBank/DDBJ whole genome shotgun (WGS) entry which is preliminary data.</text>
</comment>
<dbReference type="Proteomes" id="UP000601435">
    <property type="component" value="Unassembled WGS sequence"/>
</dbReference>
<name>A0A812V0R2_9DINO</name>
<proteinExistence type="predicted"/>